<evidence type="ECO:0000313" key="5">
    <source>
        <dbReference type="Proteomes" id="UP001565283"/>
    </source>
</evidence>
<evidence type="ECO:0000259" key="3">
    <source>
        <dbReference type="PROSITE" id="PS50983"/>
    </source>
</evidence>
<dbReference type="PANTHER" id="PTHR30535:SF34">
    <property type="entry name" value="MOLYBDATE-BINDING PROTEIN MOLA"/>
    <property type="match status" value="1"/>
</dbReference>
<dbReference type="InterPro" id="IPR050902">
    <property type="entry name" value="ABC_Transporter_SBP"/>
</dbReference>
<comment type="similarity">
    <text evidence="1">Belongs to the bacterial solute-binding protein 8 family.</text>
</comment>
<feature type="domain" description="Fe/B12 periplasmic-binding" evidence="3">
    <location>
        <begin position="53"/>
        <end position="307"/>
    </location>
</feature>
<dbReference type="Proteomes" id="UP001565283">
    <property type="component" value="Unassembled WGS sequence"/>
</dbReference>
<name>A0ABV4D3H7_9LACT</name>
<dbReference type="RefSeq" id="WP_369948600.1">
    <property type="nucleotide sequence ID" value="NZ_JBCLSH010000029.1"/>
</dbReference>
<keyword evidence="5" id="KW-1185">Reference proteome</keyword>
<dbReference type="SUPFAM" id="SSF53807">
    <property type="entry name" value="Helical backbone' metal receptor"/>
    <property type="match status" value="1"/>
</dbReference>
<dbReference type="EMBL" id="JBCLSH010000029">
    <property type="protein sequence ID" value="MEY8444103.1"/>
    <property type="molecule type" value="Genomic_DNA"/>
</dbReference>
<dbReference type="Pfam" id="PF01497">
    <property type="entry name" value="Peripla_BP_2"/>
    <property type="match status" value="1"/>
</dbReference>
<evidence type="ECO:0000313" key="4">
    <source>
        <dbReference type="EMBL" id="MEY8444103.1"/>
    </source>
</evidence>
<accession>A0ABV4D3H7</accession>
<gene>
    <name evidence="4" type="ORF">AALA52_07610</name>
</gene>
<keyword evidence="2" id="KW-0732">Signal</keyword>
<feature type="chain" id="PRO_5047105098" evidence="2">
    <location>
        <begin position="22"/>
        <end position="312"/>
    </location>
</feature>
<proteinExistence type="inferred from homology"/>
<dbReference type="PROSITE" id="PS50983">
    <property type="entry name" value="FE_B12_PBP"/>
    <property type="match status" value="1"/>
</dbReference>
<dbReference type="Gene3D" id="3.40.50.1980">
    <property type="entry name" value="Nitrogenase molybdenum iron protein domain"/>
    <property type="match status" value="2"/>
</dbReference>
<sequence>MKNKILKIGLLLVILSLSACAKHNEKSKENSHSKIEITTVRGGKISIPRNASRIVSLSPAVTQVIDDLGQKDKLVAVDSQSPKYVKDLGSLEQSDMMNLDLEKIMALKPEVVFVTDLTMFQSSDKIEKIKEKGTAVVVLPSEKNFKEIKDNIRLVALTVNQKEKGQAIISQMEKDITALKKQAETISHKKSVLFEIAASPEIYSMGKETFINEMIETIGATNVMAKETGAVKISEEAAILSNPDVILTNVNYVSHPVDDILKMNTWKEVKAVKDKAVYYIDNGRSSLPNQHIVGAMKEMAKVVYPDVFKNLE</sequence>
<dbReference type="InterPro" id="IPR002491">
    <property type="entry name" value="ABC_transptr_periplasmic_BD"/>
</dbReference>
<reference evidence="4 5" key="1">
    <citation type="submission" date="2024-03" db="EMBL/GenBank/DDBJ databases">
        <title>Mouse gut bacterial collection (mGBC) of GemPharmatech.</title>
        <authorList>
            <person name="He Y."/>
            <person name="Dong L."/>
            <person name="Wu D."/>
            <person name="Gao X."/>
            <person name="Lin Z."/>
        </authorList>
    </citation>
    <scope>NUCLEOTIDE SEQUENCE [LARGE SCALE GENOMIC DNA]</scope>
    <source>
        <strain evidence="4 5">61-15</strain>
    </source>
</reference>
<dbReference type="PROSITE" id="PS51257">
    <property type="entry name" value="PROKAR_LIPOPROTEIN"/>
    <property type="match status" value="1"/>
</dbReference>
<dbReference type="PANTHER" id="PTHR30535">
    <property type="entry name" value="VITAMIN B12-BINDING PROTEIN"/>
    <property type="match status" value="1"/>
</dbReference>
<evidence type="ECO:0000256" key="1">
    <source>
        <dbReference type="ARBA" id="ARBA00008814"/>
    </source>
</evidence>
<evidence type="ECO:0000256" key="2">
    <source>
        <dbReference type="SAM" id="SignalP"/>
    </source>
</evidence>
<comment type="caution">
    <text evidence="4">The sequence shown here is derived from an EMBL/GenBank/DDBJ whole genome shotgun (WGS) entry which is preliminary data.</text>
</comment>
<organism evidence="4 5">
    <name type="scientific">Lactococcus ileimucosae</name>
    <dbReference type="NCBI Taxonomy" id="2941329"/>
    <lineage>
        <taxon>Bacteria</taxon>
        <taxon>Bacillati</taxon>
        <taxon>Bacillota</taxon>
        <taxon>Bacilli</taxon>
        <taxon>Lactobacillales</taxon>
        <taxon>Streptococcaceae</taxon>
        <taxon>Lactococcus</taxon>
    </lineage>
</organism>
<feature type="signal peptide" evidence="2">
    <location>
        <begin position="1"/>
        <end position="21"/>
    </location>
</feature>
<protein>
    <submittedName>
        <fullName evidence="4">ABC transporter substrate-binding protein</fullName>
    </submittedName>
</protein>